<dbReference type="Proteomes" id="UP000570493">
    <property type="component" value="Unassembled WGS sequence"/>
</dbReference>
<evidence type="ECO:0000313" key="2">
    <source>
        <dbReference type="Proteomes" id="UP000570493"/>
    </source>
</evidence>
<protein>
    <recommendedName>
        <fullName evidence="3">Dicarboxylate transport domain-containing protein</fullName>
    </recommendedName>
</protein>
<dbReference type="EMBL" id="JABBMT010000013">
    <property type="protein sequence ID" value="NMM41196.1"/>
    <property type="molecule type" value="Genomic_DNA"/>
</dbReference>
<evidence type="ECO:0000313" key="1">
    <source>
        <dbReference type="EMBL" id="NMM41196.1"/>
    </source>
</evidence>
<proteinExistence type="predicted"/>
<dbReference type="RefSeq" id="WP_169020227.1">
    <property type="nucleotide sequence ID" value="NZ_JABBMT010000013.1"/>
</dbReference>
<accession>A0A7Y0HB13</accession>
<comment type="caution">
    <text evidence="1">The sequence shown here is derived from an EMBL/GenBank/DDBJ whole genome shotgun (WGS) entry which is preliminary data.</text>
</comment>
<dbReference type="InterPro" id="IPR021730">
    <property type="entry name" value="YdbH"/>
</dbReference>
<organism evidence="1 2">
    <name type="scientific">Pseudoalteromonas arctica</name>
    <dbReference type="NCBI Taxonomy" id="394751"/>
    <lineage>
        <taxon>Bacteria</taxon>
        <taxon>Pseudomonadati</taxon>
        <taxon>Pseudomonadota</taxon>
        <taxon>Gammaproteobacteria</taxon>
        <taxon>Alteromonadales</taxon>
        <taxon>Pseudoalteromonadaceae</taxon>
        <taxon>Pseudoalteromonas</taxon>
    </lineage>
</organism>
<reference evidence="1" key="1">
    <citation type="submission" date="2020-04" db="EMBL/GenBank/DDBJ databases">
        <title>Genome Sequencing for Pseudoaltermonas arctica.</title>
        <authorList>
            <person name="Elkins N.S."/>
        </authorList>
    </citation>
    <scope>NUCLEOTIDE SEQUENCE [LARGE SCALE GENOMIC DNA]</scope>
    <source>
        <strain evidence="1">NEC-BIFX-2020_0012</strain>
    </source>
</reference>
<evidence type="ECO:0008006" key="3">
    <source>
        <dbReference type="Google" id="ProtNLM"/>
    </source>
</evidence>
<gene>
    <name evidence="1" type="ORF">HHO47_10255</name>
</gene>
<dbReference type="AlphaFoldDB" id="A0A7Y0HB13"/>
<dbReference type="Pfam" id="PF11739">
    <property type="entry name" value="YdbH-like"/>
    <property type="match status" value="1"/>
</dbReference>
<sequence>MFKRVGWGLLILVLSVLSLGYIFRMPITLHFVAPSLHQAGVELHCLDWSLTTNMDLHVQRACIGYQGQLLELADITANTQNITINRANLILVTPDSSTEPSVAKKLALALPQSRPLLHIKRLVITQSQLKKPLIISINEPELNEFVVTGDVKAEVDVKNTKLAGNIELDDRLLSTVKAATVNSIAGLNLTSQHSFAFDGIALDIDTQLSTDFTYAINTCSMTIKSSGKVSSHYNLNSKTLTLDAQQLATTLNGKNECLQSLSGVIDDDAQQQFVTRQIPLNWRLVLPNKIIVQDTQLTLDQLTLQAGSQLLMNVKQLAVDIKNPLETLLAQFALSFSSDDIALLAIAASVVSSDIDGNYQLKVATLPDFIDVDAQHISAQGHFSINSILAAQPTLELSAQLALGQLKVNDIGIDNYQATFKARLQSNQYLTASLSSQIDTVNMGSIKLSQLTNQLTAAGSLSAGELFFDLTSETKLARLQTEELRLNDIRISSTGLQSRALQASHHIHAEGIELVATHNITSTTHPFEVIISEQLVTKLNPLLHQFVPLATLTDGKVSGRIAGDINLQQADLSLQVVGVSGLYTDYLAKHFNTQFTGRYDSGQLNVVPSTFELNELRAGAVVKQLTGFWQVRANELAVTELTGKVMGGHFLLDKYRLTEEPQQALVTFDNIDASKVITLDAKSGISLTGNVAGHLPVYFTKAGIEVKGGQLVNQGAAKLLITDNAAFNSVKAQQQELGPILGLLENLDIQSIKSSVNLKPDGWMTLGVNLQGYNQQQAQQVNFNYNHEENVFTLLRALRLSDEITQKVEQEYSTKGSNND</sequence>
<name>A0A7Y0HB13_9GAMM</name>
<keyword evidence="2" id="KW-1185">Reference proteome</keyword>